<dbReference type="Proteomes" id="UP000887574">
    <property type="component" value="Unplaced"/>
</dbReference>
<feature type="domain" description="SRR1-like" evidence="1">
    <location>
        <begin position="34"/>
        <end position="155"/>
    </location>
</feature>
<protein>
    <recommendedName>
        <fullName evidence="1">SRR1-like domain-containing protein</fullName>
    </recommendedName>
</protein>
<proteinExistence type="predicted"/>
<dbReference type="WBParaSite" id="jg10005">
    <property type="protein sequence ID" value="jg10005"/>
    <property type="gene ID" value="jg10005"/>
</dbReference>
<dbReference type="Pfam" id="PF07985">
    <property type="entry name" value="SRR1"/>
    <property type="match status" value="1"/>
</dbReference>
<name>A0A915CKS8_9BILA</name>
<evidence type="ECO:0000259" key="1">
    <source>
        <dbReference type="Pfam" id="PF07985"/>
    </source>
</evidence>
<organism evidence="2 3">
    <name type="scientific">Ditylenchus dipsaci</name>
    <dbReference type="NCBI Taxonomy" id="166011"/>
    <lineage>
        <taxon>Eukaryota</taxon>
        <taxon>Metazoa</taxon>
        <taxon>Ecdysozoa</taxon>
        <taxon>Nematoda</taxon>
        <taxon>Chromadorea</taxon>
        <taxon>Rhabditida</taxon>
        <taxon>Tylenchina</taxon>
        <taxon>Tylenchomorpha</taxon>
        <taxon>Sphaerularioidea</taxon>
        <taxon>Anguinidae</taxon>
        <taxon>Anguininae</taxon>
        <taxon>Ditylenchus</taxon>
    </lineage>
</organism>
<keyword evidence="2" id="KW-1185">Reference proteome</keyword>
<sequence length="217" mass="24352">MYADDLRKVVDAITQAKVNVSQAYDGDLNDFTRSLSEVLGERKIKSVIALGIGTVRPAEEGDNPQDYIQYEESLNQLAILLNVIERFCPNAEKHWHEPHTEFAEEIEALSSLGFNVKGRSDLEELIFDGDQFLDGTNLYFLLGADYFLLDSVLKLLSANAVLHKSIFITGIYKERKVDSKFITYYFENAKAVRIPSFGGALDGEFIVSFQNPLQVGS</sequence>
<reference evidence="3" key="1">
    <citation type="submission" date="2022-11" db="UniProtKB">
        <authorList>
            <consortium name="WormBaseParasite"/>
        </authorList>
    </citation>
    <scope>IDENTIFICATION</scope>
</reference>
<accession>A0A915CKS8</accession>
<evidence type="ECO:0000313" key="2">
    <source>
        <dbReference type="Proteomes" id="UP000887574"/>
    </source>
</evidence>
<dbReference type="AlphaFoldDB" id="A0A915CKS8"/>
<evidence type="ECO:0000313" key="3">
    <source>
        <dbReference type="WBParaSite" id="jg10005"/>
    </source>
</evidence>
<dbReference type="InterPro" id="IPR012942">
    <property type="entry name" value="SRR1-like"/>
</dbReference>